<accession>A0A8J5XUM8</accession>
<dbReference type="PANTHER" id="PTHR22146">
    <property type="entry name" value="CAT EYE SYNDROME CRITICAL REGION PROTEIN 6"/>
    <property type="match status" value="1"/>
</dbReference>
<evidence type="ECO:0000256" key="2">
    <source>
        <dbReference type="ARBA" id="ARBA00022490"/>
    </source>
</evidence>
<reference evidence="8" key="1">
    <citation type="submission" date="2021-05" db="EMBL/GenBank/DDBJ databases">
        <title>The genome of the haptophyte Pavlova lutheri (Diacronema luteri, Pavlovales) - a model for lipid biosynthesis in eukaryotic algae.</title>
        <authorList>
            <person name="Hulatt C.J."/>
            <person name="Posewitz M.C."/>
        </authorList>
    </citation>
    <scope>NUCLEOTIDE SEQUENCE</scope>
    <source>
        <strain evidence="8">NIVA-4/92</strain>
    </source>
</reference>
<evidence type="ECO:0000256" key="6">
    <source>
        <dbReference type="SAM" id="MobiDB-lite"/>
    </source>
</evidence>
<feature type="region of interest" description="Disordered" evidence="6">
    <location>
        <begin position="384"/>
        <end position="405"/>
    </location>
</feature>
<feature type="region of interest" description="Disordered" evidence="6">
    <location>
        <begin position="122"/>
        <end position="145"/>
    </location>
</feature>
<dbReference type="Pfam" id="PF10629">
    <property type="entry name" value="CMI2B-like"/>
    <property type="match status" value="2"/>
</dbReference>
<comment type="caution">
    <text evidence="8">The sequence shown here is derived from an EMBL/GenBank/DDBJ whole genome shotgun (WGS) entry which is preliminary data.</text>
</comment>
<feature type="domain" description="Ciliary microtubule inner protein 2A-C-like" evidence="7">
    <location>
        <begin position="67"/>
        <end position="99"/>
    </location>
</feature>
<sequence length="543" mass="59681">MPATDLDHHVPGYTGYIPSAQHVLAMTFGQATTHLLKERAADDDPAKWRKHVSYAEFTPPRTPIEKHHIPGYSGFVPGVVADSGQLFGKTFGKMTLKAIKGEYEADGSRDRLTTVEKDMLADAAGSHPAESKDFKEGGSSWSGASPYRSDLDYEVGTIHPHQPQPWGLATGAEPWRESALVSRMLSKGRRDPNEERPSVRYYAKNDPCDPKDPEKRILSATPQPHHIPGYSGFMPGIIADSIYGKTYAQATHTAHALREEAESRPSTAHMSAAEADPTDGVIPYRARDGLKLRHSDFGTTARPDKPARISKHLPGYTGFIPGVISESMYGTTFPQQSIAAIEGDKERFHYKPLQPSAQYVSEVKDAFRNFGREVPHHLGTAHTDANANRMSYRRTPPPTKLTTESVHHHMPGYGGFVPGLYSKNVYGRTFYKASDMALGDFEAKQATLQRPSTAPEQPPVFRAFVPTLRMQGGDGLKAKNKSSIALADEQIASATSYATTSALEFGPKERLVKTPYPKNPLPDFVHFGADSGHPSMYNGYHAR</sequence>
<evidence type="ECO:0000259" key="7">
    <source>
        <dbReference type="Pfam" id="PF10629"/>
    </source>
</evidence>
<name>A0A8J5XUM8_DIALT</name>
<gene>
    <name evidence="8" type="ORF">KFE25_013338</name>
</gene>
<organism evidence="8 9">
    <name type="scientific">Diacronema lutheri</name>
    <name type="common">Unicellular marine alga</name>
    <name type="synonym">Monochrysis lutheri</name>
    <dbReference type="NCBI Taxonomy" id="2081491"/>
    <lineage>
        <taxon>Eukaryota</taxon>
        <taxon>Haptista</taxon>
        <taxon>Haptophyta</taxon>
        <taxon>Pavlovophyceae</taxon>
        <taxon>Pavlovales</taxon>
        <taxon>Pavlovaceae</taxon>
        <taxon>Diacronema</taxon>
    </lineage>
</organism>
<feature type="region of interest" description="Disordered" evidence="6">
    <location>
        <begin position="183"/>
        <end position="213"/>
    </location>
</feature>
<evidence type="ECO:0000256" key="4">
    <source>
        <dbReference type="ARBA" id="ARBA00023273"/>
    </source>
</evidence>
<comment type="similarity">
    <text evidence="5">Belongs to the CIMIP2 family.</text>
</comment>
<feature type="domain" description="Ciliary microtubule inner protein 2A-C-like" evidence="7">
    <location>
        <begin position="8"/>
        <end position="40"/>
    </location>
</feature>
<evidence type="ECO:0000313" key="9">
    <source>
        <dbReference type="Proteomes" id="UP000751190"/>
    </source>
</evidence>
<dbReference type="AlphaFoldDB" id="A0A8J5XUM8"/>
<evidence type="ECO:0000313" key="8">
    <source>
        <dbReference type="EMBL" id="KAG8468255.1"/>
    </source>
</evidence>
<feature type="compositionally biased region" description="Basic and acidic residues" evidence="6">
    <location>
        <begin position="188"/>
        <end position="198"/>
    </location>
</feature>
<dbReference type="PANTHER" id="PTHR22146:SF8">
    <property type="entry name" value="PROTEIN FAM166B"/>
    <property type="match status" value="1"/>
</dbReference>
<dbReference type="EMBL" id="JAGTXO010000004">
    <property type="protein sequence ID" value="KAG8468255.1"/>
    <property type="molecule type" value="Genomic_DNA"/>
</dbReference>
<dbReference type="OrthoDB" id="2019884at2759"/>
<dbReference type="InterPro" id="IPR018902">
    <property type="entry name" value="CMI2A-C-like_dom"/>
</dbReference>
<protein>
    <recommendedName>
        <fullName evidence="7">Ciliary microtubule inner protein 2A-C-like domain-containing protein</fullName>
    </recommendedName>
</protein>
<evidence type="ECO:0000256" key="1">
    <source>
        <dbReference type="ARBA" id="ARBA00004430"/>
    </source>
</evidence>
<evidence type="ECO:0000256" key="3">
    <source>
        <dbReference type="ARBA" id="ARBA00023212"/>
    </source>
</evidence>
<proteinExistence type="inferred from homology"/>
<comment type="subcellular location">
    <subcellularLocation>
        <location evidence="1">Cytoplasm</location>
        <location evidence="1">Cytoskeleton</location>
        <location evidence="1">Cilium axoneme</location>
    </subcellularLocation>
</comment>
<keyword evidence="4" id="KW-0966">Cell projection</keyword>
<dbReference type="GO" id="GO:0005930">
    <property type="term" value="C:axoneme"/>
    <property type="evidence" value="ECO:0007669"/>
    <property type="project" value="UniProtKB-SubCell"/>
</dbReference>
<keyword evidence="9" id="KW-1185">Reference proteome</keyword>
<dbReference type="Proteomes" id="UP000751190">
    <property type="component" value="Unassembled WGS sequence"/>
</dbReference>
<evidence type="ECO:0000256" key="5">
    <source>
        <dbReference type="ARBA" id="ARBA00035661"/>
    </source>
</evidence>
<keyword evidence="2" id="KW-0963">Cytoplasm</keyword>
<keyword evidence="3" id="KW-0206">Cytoskeleton</keyword>